<comment type="activity regulation">
    <text evidence="12">Na(+) is not transported, but it plays an essential structural role and its presence is essential for fluoride channel function.</text>
</comment>
<evidence type="ECO:0000256" key="12">
    <source>
        <dbReference type="HAMAP-Rule" id="MF_00454"/>
    </source>
</evidence>
<organism evidence="13 14">
    <name type="scientific">Sodalis ligni</name>
    <dbReference type="NCBI Taxonomy" id="2697027"/>
    <lineage>
        <taxon>Bacteria</taxon>
        <taxon>Pseudomonadati</taxon>
        <taxon>Pseudomonadota</taxon>
        <taxon>Gammaproteobacteria</taxon>
        <taxon>Enterobacterales</taxon>
        <taxon>Bruguierivoracaceae</taxon>
        <taxon>Sodalis</taxon>
    </lineage>
</organism>
<feature type="transmembrane region" description="Helical" evidence="12">
    <location>
        <begin position="31"/>
        <end position="55"/>
    </location>
</feature>
<dbReference type="OrthoDB" id="9806299at2"/>
<dbReference type="GO" id="GO:0062054">
    <property type="term" value="F:fluoride channel activity"/>
    <property type="evidence" value="ECO:0007669"/>
    <property type="project" value="UniProtKB-UniRule"/>
</dbReference>
<dbReference type="NCBIfam" id="TIGR00494">
    <property type="entry name" value="crcB"/>
    <property type="match status" value="1"/>
</dbReference>
<evidence type="ECO:0000256" key="11">
    <source>
        <dbReference type="ARBA" id="ARBA00035585"/>
    </source>
</evidence>
<feature type="binding site" evidence="12">
    <location>
        <position position="78"/>
    </location>
    <ligand>
        <name>Na(+)</name>
        <dbReference type="ChEBI" id="CHEBI:29101"/>
        <note>structural</note>
    </ligand>
</feature>
<evidence type="ECO:0000313" key="14">
    <source>
        <dbReference type="Proteomes" id="UP000294555"/>
    </source>
</evidence>
<comment type="subcellular location">
    <subcellularLocation>
        <location evidence="1 12">Cell membrane</location>
        <topology evidence="1 12">Multi-pass membrane protein</topology>
    </subcellularLocation>
</comment>
<dbReference type="InterPro" id="IPR003691">
    <property type="entry name" value="FluC"/>
</dbReference>
<dbReference type="RefSeq" id="WP_132922847.1">
    <property type="nucleotide sequence ID" value="NZ_SJOI01000001.1"/>
</dbReference>
<keyword evidence="9 12" id="KW-0407">Ion channel</keyword>
<name>A0A4R1N9T4_9GAMM</name>
<keyword evidence="14" id="KW-1185">Reference proteome</keyword>
<dbReference type="AlphaFoldDB" id="A0A4R1N9T4"/>
<feature type="transmembrane region" description="Helical" evidence="12">
    <location>
        <begin position="103"/>
        <end position="125"/>
    </location>
</feature>
<evidence type="ECO:0000256" key="2">
    <source>
        <dbReference type="ARBA" id="ARBA00022475"/>
    </source>
</evidence>
<keyword evidence="3" id="KW-0997">Cell inner membrane</keyword>
<dbReference type="GO" id="GO:0046872">
    <property type="term" value="F:metal ion binding"/>
    <property type="evidence" value="ECO:0007669"/>
    <property type="project" value="UniProtKB-KW"/>
</dbReference>
<feature type="transmembrane region" description="Helical" evidence="12">
    <location>
        <begin position="67"/>
        <end position="91"/>
    </location>
</feature>
<dbReference type="PANTHER" id="PTHR28259">
    <property type="entry name" value="FLUORIDE EXPORT PROTEIN 1-RELATED"/>
    <property type="match status" value="1"/>
</dbReference>
<comment type="function">
    <text evidence="12">Fluoride-specific ion channel. Important for reducing fluoride concentration in the cell, thus reducing its toxicity.</text>
</comment>
<evidence type="ECO:0000256" key="8">
    <source>
        <dbReference type="ARBA" id="ARBA00023136"/>
    </source>
</evidence>
<keyword evidence="6 12" id="KW-0915">Sodium</keyword>
<proteinExistence type="inferred from homology"/>
<evidence type="ECO:0000256" key="4">
    <source>
        <dbReference type="ARBA" id="ARBA00022692"/>
    </source>
</evidence>
<feature type="binding site" evidence="12">
    <location>
        <position position="75"/>
    </location>
    <ligand>
        <name>Na(+)</name>
        <dbReference type="ChEBI" id="CHEBI:29101"/>
        <note>structural</note>
    </ligand>
</feature>
<evidence type="ECO:0000256" key="10">
    <source>
        <dbReference type="ARBA" id="ARBA00035120"/>
    </source>
</evidence>
<sequence length="131" mass="13744">MFTLLSAVFIGGGLGSVLRWYVSLKLSGSSIHIPVGTLAVNLVGAFVIGLCLALFVRMTHIEPAWKLFITTGLCGGLTTFSTFSAEVVTLMLNGQLMWAGLNILLNLAGSLLMTSVAIGLVHILGPSVPLE</sequence>
<dbReference type="GO" id="GO:0005886">
    <property type="term" value="C:plasma membrane"/>
    <property type="evidence" value="ECO:0007669"/>
    <property type="project" value="UniProtKB-SubCell"/>
</dbReference>
<dbReference type="NCBIfam" id="NF010792">
    <property type="entry name" value="PRK14196.1"/>
    <property type="match status" value="1"/>
</dbReference>
<dbReference type="EMBL" id="SJOI01000001">
    <property type="protein sequence ID" value="TCL04033.1"/>
    <property type="molecule type" value="Genomic_DNA"/>
</dbReference>
<gene>
    <name evidence="12" type="primary">fluC</name>
    <name evidence="12" type="synonym">crcB</name>
    <name evidence="13" type="ORF">EZJ58_2133</name>
</gene>
<protein>
    <recommendedName>
        <fullName evidence="12">Fluoride-specific ion channel FluC</fullName>
    </recommendedName>
</protein>
<evidence type="ECO:0000256" key="1">
    <source>
        <dbReference type="ARBA" id="ARBA00004651"/>
    </source>
</evidence>
<keyword evidence="12" id="KW-0479">Metal-binding</keyword>
<keyword evidence="8 12" id="KW-0472">Membrane</keyword>
<dbReference type="PANTHER" id="PTHR28259:SF1">
    <property type="entry name" value="FLUORIDE EXPORT PROTEIN 1-RELATED"/>
    <property type="match status" value="1"/>
</dbReference>
<evidence type="ECO:0000256" key="5">
    <source>
        <dbReference type="ARBA" id="ARBA00022989"/>
    </source>
</evidence>
<evidence type="ECO:0000256" key="9">
    <source>
        <dbReference type="ARBA" id="ARBA00023303"/>
    </source>
</evidence>
<keyword evidence="4 12" id="KW-0812">Transmembrane</keyword>
<keyword evidence="2 12" id="KW-1003">Cell membrane</keyword>
<evidence type="ECO:0000256" key="3">
    <source>
        <dbReference type="ARBA" id="ARBA00022519"/>
    </source>
</evidence>
<evidence type="ECO:0000256" key="6">
    <source>
        <dbReference type="ARBA" id="ARBA00023053"/>
    </source>
</evidence>
<comment type="caution">
    <text evidence="13">The sequence shown here is derived from an EMBL/GenBank/DDBJ whole genome shotgun (WGS) entry which is preliminary data.</text>
</comment>
<dbReference type="GO" id="GO:0140114">
    <property type="term" value="P:cellular detoxification of fluoride"/>
    <property type="evidence" value="ECO:0007669"/>
    <property type="project" value="UniProtKB-UniRule"/>
</dbReference>
<evidence type="ECO:0000313" key="13">
    <source>
        <dbReference type="EMBL" id="TCL04033.1"/>
    </source>
</evidence>
<evidence type="ECO:0000256" key="7">
    <source>
        <dbReference type="ARBA" id="ARBA00023065"/>
    </source>
</evidence>
<comment type="catalytic activity">
    <reaction evidence="11">
        <text>fluoride(in) = fluoride(out)</text>
        <dbReference type="Rhea" id="RHEA:76159"/>
        <dbReference type="ChEBI" id="CHEBI:17051"/>
    </reaction>
    <physiologicalReaction direction="left-to-right" evidence="11">
        <dbReference type="Rhea" id="RHEA:76160"/>
    </physiologicalReaction>
</comment>
<keyword evidence="12" id="KW-0813">Transport</keyword>
<comment type="similarity">
    <text evidence="10 12">Belongs to the fluoride channel Fluc/FEX (TC 1.A.43) family.</text>
</comment>
<keyword evidence="5 12" id="KW-1133">Transmembrane helix</keyword>
<accession>A0A4R1N9T4</accession>
<dbReference type="Pfam" id="PF02537">
    <property type="entry name" value="CRCB"/>
    <property type="match status" value="1"/>
</dbReference>
<reference evidence="13 14" key="1">
    <citation type="submission" date="2019-02" db="EMBL/GenBank/DDBJ databases">
        <title>Investigation of anaerobic lignin degradation for improved lignocellulosic biofuels.</title>
        <authorList>
            <person name="Deangelis K."/>
        </authorList>
    </citation>
    <scope>NUCLEOTIDE SEQUENCE [LARGE SCALE GENOMIC DNA]</scope>
    <source>
        <strain evidence="13 14">159R</strain>
    </source>
</reference>
<dbReference type="HAMAP" id="MF_00454">
    <property type="entry name" value="FluC"/>
    <property type="match status" value="1"/>
</dbReference>
<keyword evidence="7 12" id="KW-0406">Ion transport</keyword>
<dbReference type="Proteomes" id="UP000294555">
    <property type="component" value="Unassembled WGS sequence"/>
</dbReference>